<proteinExistence type="predicted"/>
<dbReference type="NCBIfam" id="TIGR03748">
    <property type="entry name" value="conj_PilL"/>
    <property type="match status" value="1"/>
</dbReference>
<sequence length="206" mass="23329">MKKPLLATLVTSLMILTGCSHSKNTSSQQEVSSVPTPVVQQNVQQEKPRLLDEVKVVSPDIYIDEQDEPRVIQTDRYQLTSIDTQKTQKYLLDQFVIVKMQPKKNQKFLLEQGLRFTLEETGLALCSSLGQPHLSTLYSRPLPKIHQKFGPMRLRDALQMLAGPAYQLTINEQTRTVCFQLRESPKPVPVVSSDNESTQHVINTAQ</sequence>
<protein>
    <submittedName>
        <fullName evidence="3">Pilus assembly protein PilL</fullName>
    </submittedName>
</protein>
<comment type="caution">
    <text evidence="3">The sequence shown here is derived from an EMBL/GenBank/DDBJ whole genome shotgun (WGS) entry which is preliminary data.</text>
</comment>
<dbReference type="AlphaFoldDB" id="A0A1A7PQG0"/>
<dbReference type="PROSITE" id="PS51257">
    <property type="entry name" value="PROKAR_LIPOPROTEIN"/>
    <property type="match status" value="1"/>
</dbReference>
<name>A0A1A7PQG0_9PAST</name>
<accession>A0A1A7PQG0</accession>
<feature type="chain" id="PRO_5008359289" evidence="2">
    <location>
        <begin position="23"/>
        <end position="206"/>
    </location>
</feature>
<keyword evidence="2" id="KW-0732">Signal</keyword>
<gene>
    <name evidence="3" type="ORF">QV07_10230</name>
</gene>
<evidence type="ECO:0000256" key="2">
    <source>
        <dbReference type="SAM" id="SignalP"/>
    </source>
</evidence>
<dbReference type="Proteomes" id="UP000243168">
    <property type="component" value="Unassembled WGS sequence"/>
</dbReference>
<dbReference type="InterPro" id="IPR022260">
    <property type="entry name" value="Integr_conj_element_PilL"/>
</dbReference>
<reference evidence="3 4" key="1">
    <citation type="submission" date="2014-11" db="EMBL/GenBank/DDBJ databases">
        <title>Pan-genome of Gallibacterium spp.</title>
        <authorList>
            <person name="Kudirkiene E."/>
            <person name="Bojesen A.M."/>
        </authorList>
    </citation>
    <scope>NUCLEOTIDE SEQUENCE [LARGE SCALE GENOMIC DNA]</scope>
    <source>
        <strain evidence="3 4">F298</strain>
    </source>
</reference>
<feature type="region of interest" description="Disordered" evidence="1">
    <location>
        <begin position="186"/>
        <end position="206"/>
    </location>
</feature>
<feature type="compositionally biased region" description="Polar residues" evidence="1">
    <location>
        <begin position="192"/>
        <end position="206"/>
    </location>
</feature>
<evidence type="ECO:0000313" key="3">
    <source>
        <dbReference type="EMBL" id="OBX04294.1"/>
    </source>
</evidence>
<evidence type="ECO:0000313" key="4">
    <source>
        <dbReference type="Proteomes" id="UP000243168"/>
    </source>
</evidence>
<dbReference type="RefSeq" id="WP_065235351.1">
    <property type="nucleotide sequence ID" value="NZ_JTJS01000143.1"/>
</dbReference>
<organism evidence="3 4">
    <name type="scientific">Gallibacterium genomosp. 3</name>
    <dbReference type="NCBI Taxonomy" id="505345"/>
    <lineage>
        <taxon>Bacteria</taxon>
        <taxon>Pseudomonadati</taxon>
        <taxon>Pseudomonadota</taxon>
        <taxon>Gammaproteobacteria</taxon>
        <taxon>Pasteurellales</taxon>
        <taxon>Pasteurellaceae</taxon>
        <taxon>Gallibacterium</taxon>
    </lineage>
</organism>
<dbReference type="PATRIC" id="fig|505345.8.peg.2083"/>
<dbReference type="EMBL" id="JTJS01000143">
    <property type="protein sequence ID" value="OBX04294.1"/>
    <property type="molecule type" value="Genomic_DNA"/>
</dbReference>
<evidence type="ECO:0000256" key="1">
    <source>
        <dbReference type="SAM" id="MobiDB-lite"/>
    </source>
</evidence>
<feature type="signal peptide" evidence="2">
    <location>
        <begin position="1"/>
        <end position="22"/>
    </location>
</feature>